<comment type="similarity">
    <text evidence="2 8">Belongs to the mitochondrial carrier (TC 2.A.29) family.</text>
</comment>
<keyword evidence="4 7" id="KW-0812">Transmembrane</keyword>
<dbReference type="InterPro" id="IPR002067">
    <property type="entry name" value="MCP"/>
</dbReference>
<keyword evidence="3 8" id="KW-0813">Transport</keyword>
<dbReference type="Pfam" id="PF00153">
    <property type="entry name" value="Mito_carr"/>
    <property type="match status" value="2"/>
</dbReference>
<reference evidence="9 10" key="1">
    <citation type="submission" date="2018-11" db="EMBL/GenBank/DDBJ databases">
        <authorList>
            <consortium name="Pathogen Informatics"/>
        </authorList>
    </citation>
    <scope>NUCLEOTIDE SEQUENCE [LARGE SCALE GENOMIC DNA]</scope>
</reference>
<dbReference type="PROSITE" id="PS50920">
    <property type="entry name" value="SOLCAR"/>
    <property type="match status" value="2"/>
</dbReference>
<dbReference type="AlphaFoldDB" id="A0A3P7P0W9"/>
<evidence type="ECO:0000256" key="2">
    <source>
        <dbReference type="ARBA" id="ARBA00006375"/>
    </source>
</evidence>
<dbReference type="PRINTS" id="PR00926">
    <property type="entry name" value="MITOCARRIER"/>
</dbReference>
<sequence>MVGFESSKDSGLSKMDFLAAGCVSGFFSRACVQPLDVVKVRFQAIRCIAAEEGFAAFWKGHVSSQLLAVSFAGTQFAAFEIYTYWWSTLLSHNANQQSSPLSPLPNFLCGCLAGITGATVTQPLDVLKTRFIAQGEPRTYKNLNDAVVSIMRKDGIPGFFRGLTPSLLLIAPQTGLQFAVYKLINRVVDVFTKSATESPDHSTPLRSKPLSEYYLLLLPI</sequence>
<dbReference type="Proteomes" id="UP000281553">
    <property type="component" value="Unassembled WGS sequence"/>
</dbReference>
<dbReference type="OrthoDB" id="18574at2759"/>
<feature type="repeat" description="Solcar" evidence="7">
    <location>
        <begin position="101"/>
        <end position="187"/>
    </location>
</feature>
<feature type="repeat" description="Solcar" evidence="7">
    <location>
        <begin position="12"/>
        <end position="85"/>
    </location>
</feature>
<evidence type="ECO:0000256" key="3">
    <source>
        <dbReference type="ARBA" id="ARBA00022448"/>
    </source>
</evidence>
<dbReference type="GO" id="GO:0016020">
    <property type="term" value="C:membrane"/>
    <property type="evidence" value="ECO:0007669"/>
    <property type="project" value="UniProtKB-SubCell"/>
</dbReference>
<keyword evidence="10" id="KW-1185">Reference proteome</keyword>
<keyword evidence="5" id="KW-0677">Repeat</keyword>
<dbReference type="EMBL" id="UYRU01051671">
    <property type="protein sequence ID" value="VDN11536.1"/>
    <property type="molecule type" value="Genomic_DNA"/>
</dbReference>
<evidence type="ECO:0000313" key="10">
    <source>
        <dbReference type="Proteomes" id="UP000281553"/>
    </source>
</evidence>
<dbReference type="InterPro" id="IPR018108">
    <property type="entry name" value="MCP_transmembrane"/>
</dbReference>
<protein>
    <submittedName>
        <fullName evidence="9">Uncharacterized protein</fullName>
    </submittedName>
</protein>
<dbReference type="SUPFAM" id="SSF103506">
    <property type="entry name" value="Mitochondrial carrier"/>
    <property type="match status" value="1"/>
</dbReference>
<organism evidence="9 10">
    <name type="scientific">Dibothriocephalus latus</name>
    <name type="common">Fish tapeworm</name>
    <name type="synonym">Diphyllobothrium latum</name>
    <dbReference type="NCBI Taxonomy" id="60516"/>
    <lineage>
        <taxon>Eukaryota</taxon>
        <taxon>Metazoa</taxon>
        <taxon>Spiralia</taxon>
        <taxon>Lophotrochozoa</taxon>
        <taxon>Platyhelminthes</taxon>
        <taxon>Cestoda</taxon>
        <taxon>Eucestoda</taxon>
        <taxon>Diphyllobothriidea</taxon>
        <taxon>Diphyllobothriidae</taxon>
        <taxon>Dibothriocephalus</taxon>
    </lineage>
</organism>
<evidence type="ECO:0000256" key="4">
    <source>
        <dbReference type="ARBA" id="ARBA00022692"/>
    </source>
</evidence>
<evidence type="ECO:0000256" key="1">
    <source>
        <dbReference type="ARBA" id="ARBA00004141"/>
    </source>
</evidence>
<accession>A0A3P7P0W9</accession>
<evidence type="ECO:0000256" key="8">
    <source>
        <dbReference type="RuleBase" id="RU000488"/>
    </source>
</evidence>
<evidence type="ECO:0000256" key="6">
    <source>
        <dbReference type="ARBA" id="ARBA00023136"/>
    </source>
</evidence>
<dbReference type="InterPro" id="IPR023395">
    <property type="entry name" value="MCP_dom_sf"/>
</dbReference>
<dbReference type="GO" id="GO:0055085">
    <property type="term" value="P:transmembrane transport"/>
    <property type="evidence" value="ECO:0007669"/>
    <property type="project" value="InterPro"/>
</dbReference>
<evidence type="ECO:0000313" key="9">
    <source>
        <dbReference type="EMBL" id="VDN11536.1"/>
    </source>
</evidence>
<proteinExistence type="inferred from homology"/>
<dbReference type="PANTHER" id="PTHR24089">
    <property type="entry name" value="SOLUTE CARRIER FAMILY 25"/>
    <property type="match status" value="1"/>
</dbReference>
<keyword evidence="6 7" id="KW-0472">Membrane</keyword>
<name>A0A3P7P0W9_DIBLA</name>
<evidence type="ECO:0000256" key="7">
    <source>
        <dbReference type="PROSITE-ProRule" id="PRU00282"/>
    </source>
</evidence>
<comment type="subcellular location">
    <subcellularLocation>
        <location evidence="1">Membrane</location>
        <topology evidence="1">Multi-pass membrane protein</topology>
    </subcellularLocation>
</comment>
<evidence type="ECO:0000256" key="5">
    <source>
        <dbReference type="ARBA" id="ARBA00022737"/>
    </source>
</evidence>
<dbReference type="Gene3D" id="1.50.40.10">
    <property type="entry name" value="Mitochondrial carrier domain"/>
    <property type="match status" value="1"/>
</dbReference>
<gene>
    <name evidence="9" type="ORF">DILT_LOCUS7367</name>
</gene>